<sequence>MPRSVALHWFYGYPDVARRKEGWNLLRTLSKGSVRPWVCAGDFNEILEQHEKQGALPRPQWQIKDFRDCLDDCGLQDIGFEGAMFTWCNHREEPNLDRVCSDTKWANLFPRAKVSHVAASCSDHSALLVALDGELTRSPPRTKQRFRFEAVWVFSRACADIIKQTWDSIQAPSYQGLLNKIRTTRLHLKQWDRESFENIRRQSQKLHERICHLKEGAITPSSKAEVESLRNSLERLVVSEELLWKQRAKALWLAEGDRNTGFFHAKANEHRLNKEIKKIRNEDGIEVGDKEGIQRVILHYFRSIFGGIHPTEDDMEMVLGSQLFPLSVTSELNHFLKHKKRGKKGYVSLKVDVSKAYDRVEWSFLEKVFGRLGFNHHFVSLIMSCVSSVSFSFLLNGEQFGFLRSDRGLRQGDPLSPYLFLLCAEAFCGMIRNKERNEIIQGIAVSRSVPRVSHLLFADDTLIFCRATPEAMLCLKRILTLYEQGSGLKINLKKSVMVVSSNVEGDLPRELAGTLGVEVTSKHDKYLGLPTVAGRSKRDLFESIKDRVWRKVNIWVAKKLSQAGHAVLLKTVLQTIPIYTMSCFRFPDLFLNELESLMASFFWNCGHESKIHWKSWAFLCRHKKEGGLGFRRLRECNLALLAKQAWRIAMKTEGVVHSVLSLQWKVGDGCDISIIGHPWILRPETFQPICKPFSLPADAKVSSLITADHEWNTELIRAEFSSTDADCILEIPLRVGGSRNILVWHFEKDDMFSVCSAYRAACRLWYEASSTTQTRPSSFIWRAKVQPKVALFAWHCAADALPTVVNLRRRGVRMDDGCCVCFYPNNVIHVLRRCSFGRLVFACSDLPWKSLDCSCVSVEDWFSKVFGELGS</sequence>
<dbReference type="AlphaFoldDB" id="A0AAW2LRI2"/>
<dbReference type="InterPro" id="IPR036691">
    <property type="entry name" value="Endo/exonu/phosph_ase_sf"/>
</dbReference>
<proteinExistence type="predicted"/>
<dbReference type="InterPro" id="IPR043502">
    <property type="entry name" value="DNA/RNA_pol_sf"/>
</dbReference>
<organism evidence="2">
    <name type="scientific">Sesamum radiatum</name>
    <name type="common">Black benniseed</name>
    <dbReference type="NCBI Taxonomy" id="300843"/>
    <lineage>
        <taxon>Eukaryota</taxon>
        <taxon>Viridiplantae</taxon>
        <taxon>Streptophyta</taxon>
        <taxon>Embryophyta</taxon>
        <taxon>Tracheophyta</taxon>
        <taxon>Spermatophyta</taxon>
        <taxon>Magnoliopsida</taxon>
        <taxon>eudicotyledons</taxon>
        <taxon>Gunneridae</taxon>
        <taxon>Pentapetalae</taxon>
        <taxon>asterids</taxon>
        <taxon>lamiids</taxon>
        <taxon>Lamiales</taxon>
        <taxon>Pedaliaceae</taxon>
        <taxon>Sesamum</taxon>
    </lineage>
</organism>
<dbReference type="Gene3D" id="3.60.10.10">
    <property type="entry name" value="Endonuclease/exonuclease/phosphatase"/>
    <property type="match status" value="1"/>
</dbReference>
<reference evidence="2" key="2">
    <citation type="journal article" date="2024" name="Plant">
        <title>Genomic evolution and insights into agronomic trait innovations of Sesamum species.</title>
        <authorList>
            <person name="Miao H."/>
            <person name="Wang L."/>
            <person name="Qu L."/>
            <person name="Liu H."/>
            <person name="Sun Y."/>
            <person name="Le M."/>
            <person name="Wang Q."/>
            <person name="Wei S."/>
            <person name="Zheng Y."/>
            <person name="Lin W."/>
            <person name="Duan Y."/>
            <person name="Cao H."/>
            <person name="Xiong S."/>
            <person name="Wang X."/>
            <person name="Wei L."/>
            <person name="Li C."/>
            <person name="Ma Q."/>
            <person name="Ju M."/>
            <person name="Zhao R."/>
            <person name="Li G."/>
            <person name="Mu C."/>
            <person name="Tian Q."/>
            <person name="Mei H."/>
            <person name="Zhang T."/>
            <person name="Gao T."/>
            <person name="Zhang H."/>
        </authorList>
    </citation>
    <scope>NUCLEOTIDE SEQUENCE</scope>
    <source>
        <strain evidence="2">G02</strain>
    </source>
</reference>
<feature type="domain" description="Reverse transcriptase" evidence="1">
    <location>
        <begin position="269"/>
        <end position="519"/>
    </location>
</feature>
<accession>A0AAW2LRI2</accession>
<name>A0AAW2LRI2_SESRA</name>
<dbReference type="CDD" id="cd01650">
    <property type="entry name" value="RT_nLTR_like"/>
    <property type="match status" value="1"/>
</dbReference>
<gene>
    <name evidence="2" type="ORF">Sradi_5292100</name>
</gene>
<dbReference type="PANTHER" id="PTHR33116">
    <property type="entry name" value="REVERSE TRANSCRIPTASE ZINC-BINDING DOMAIN-CONTAINING PROTEIN-RELATED-RELATED"/>
    <property type="match status" value="1"/>
</dbReference>
<dbReference type="PROSITE" id="PS50878">
    <property type="entry name" value="RT_POL"/>
    <property type="match status" value="1"/>
</dbReference>
<protein>
    <submittedName>
        <fullName evidence="2">Mitochondrial protein</fullName>
    </submittedName>
</protein>
<dbReference type="PANTHER" id="PTHR33116:SF86">
    <property type="entry name" value="REVERSE TRANSCRIPTASE DOMAIN-CONTAINING PROTEIN"/>
    <property type="match status" value="1"/>
</dbReference>
<comment type="caution">
    <text evidence="2">The sequence shown here is derived from an EMBL/GenBank/DDBJ whole genome shotgun (WGS) entry which is preliminary data.</text>
</comment>
<dbReference type="Pfam" id="PF00078">
    <property type="entry name" value="RVT_1"/>
    <property type="match status" value="1"/>
</dbReference>
<dbReference type="EMBL" id="JACGWJ010000024">
    <property type="protein sequence ID" value="KAL0320306.1"/>
    <property type="molecule type" value="Genomic_DNA"/>
</dbReference>
<dbReference type="InterPro" id="IPR000477">
    <property type="entry name" value="RT_dom"/>
</dbReference>
<dbReference type="SUPFAM" id="SSF56219">
    <property type="entry name" value="DNase I-like"/>
    <property type="match status" value="1"/>
</dbReference>
<evidence type="ECO:0000259" key="1">
    <source>
        <dbReference type="PROSITE" id="PS50878"/>
    </source>
</evidence>
<dbReference type="InterPro" id="IPR026960">
    <property type="entry name" value="RVT-Znf"/>
</dbReference>
<evidence type="ECO:0000313" key="2">
    <source>
        <dbReference type="EMBL" id="KAL0320306.1"/>
    </source>
</evidence>
<dbReference type="Pfam" id="PF13966">
    <property type="entry name" value="zf-RVT"/>
    <property type="match status" value="1"/>
</dbReference>
<reference evidence="2" key="1">
    <citation type="submission" date="2020-06" db="EMBL/GenBank/DDBJ databases">
        <authorList>
            <person name="Li T."/>
            <person name="Hu X."/>
            <person name="Zhang T."/>
            <person name="Song X."/>
            <person name="Zhang H."/>
            <person name="Dai N."/>
            <person name="Sheng W."/>
            <person name="Hou X."/>
            <person name="Wei L."/>
        </authorList>
    </citation>
    <scope>NUCLEOTIDE SEQUENCE</scope>
    <source>
        <strain evidence="2">G02</strain>
        <tissue evidence="2">Leaf</tissue>
    </source>
</reference>
<dbReference type="SUPFAM" id="SSF56672">
    <property type="entry name" value="DNA/RNA polymerases"/>
    <property type="match status" value="1"/>
</dbReference>